<evidence type="ECO:0000256" key="3">
    <source>
        <dbReference type="ARBA" id="ARBA00022801"/>
    </source>
</evidence>
<organism evidence="5 6">
    <name type="scientific">Pseudarthrobacter defluvii</name>
    <dbReference type="NCBI Taxonomy" id="410837"/>
    <lineage>
        <taxon>Bacteria</taxon>
        <taxon>Bacillati</taxon>
        <taxon>Actinomycetota</taxon>
        <taxon>Actinomycetes</taxon>
        <taxon>Micrococcales</taxon>
        <taxon>Micrococcaceae</taxon>
        <taxon>Pseudarthrobacter</taxon>
    </lineage>
</organism>
<accession>A0ABT9UPC5</accession>
<dbReference type="PANTHER" id="PTHR21661:SF35">
    <property type="entry name" value="EPOXIDE HYDROLASE"/>
    <property type="match status" value="1"/>
</dbReference>
<feature type="domain" description="Epoxide hydrolase N-terminal" evidence="4">
    <location>
        <begin position="3"/>
        <end position="108"/>
    </location>
</feature>
<keyword evidence="6" id="KW-1185">Reference proteome</keyword>
<keyword evidence="3" id="KW-0378">Hydrolase</keyword>
<dbReference type="InterPro" id="IPR029058">
    <property type="entry name" value="AB_hydrolase_fold"/>
</dbReference>
<dbReference type="PRINTS" id="PR00412">
    <property type="entry name" value="EPOXHYDRLASE"/>
</dbReference>
<name>A0ABT9UPC5_9MICC</name>
<protein>
    <submittedName>
        <fullName evidence="5">Pimeloyl-ACP methyl ester carboxylesterase</fullName>
    </submittedName>
</protein>
<sequence>MAPRPFQIKVPDEALRDLYRRLDATIWPDEGTGAGWTHGTSRPYLKELAHYWRHEFDWRAVESRLNSFSHFIADVQGLGIHFIHQKGHGPNPVPLIISHGWPSSFAEMQKIIPLLTDPAGHGGHADDAFDVVVPSLPGFIFSETSPEGGMHLARMADISDELMTALGYQRYAAQGGDIGSGVTAALGLRHADHVIGVHVTSAALVTPWLDESAPPLSPAESAYLEGRRNWMSSEGAYYMLQSTKPQTLSFGLTDSPVGLAAWIVEKFRAWSDCHGDIESRFTKDELLTNISLYWFTRSIGSANRFYYENRTNPLALGKDERIEVRTGLSVFPADISLPPREWAERSFQVEHYQDMPRGGHFNAMEEPELLVEEIRSLFRADRTSLRHAV</sequence>
<dbReference type="PIRSF" id="PIRSF001112">
    <property type="entry name" value="Epoxide_hydrolase"/>
    <property type="match status" value="1"/>
</dbReference>
<dbReference type="Pfam" id="PF06441">
    <property type="entry name" value="EHN"/>
    <property type="match status" value="1"/>
</dbReference>
<gene>
    <name evidence="5" type="ORF">J2T22_004043</name>
</gene>
<dbReference type="PANTHER" id="PTHR21661">
    <property type="entry name" value="EPOXIDE HYDROLASE 1-RELATED"/>
    <property type="match status" value="1"/>
</dbReference>
<dbReference type="InterPro" id="IPR016292">
    <property type="entry name" value="Epoxide_hydrolase"/>
</dbReference>
<proteinExistence type="inferred from homology"/>
<reference evidence="5 6" key="1">
    <citation type="submission" date="2023-07" db="EMBL/GenBank/DDBJ databases">
        <title>Sorghum-associated microbial communities from plants grown in Nebraska, USA.</title>
        <authorList>
            <person name="Schachtman D."/>
        </authorList>
    </citation>
    <scope>NUCLEOTIDE SEQUENCE [LARGE SCALE GENOMIC DNA]</scope>
    <source>
        <strain evidence="5 6">DS994</strain>
    </source>
</reference>
<dbReference type="RefSeq" id="WP_307493120.1">
    <property type="nucleotide sequence ID" value="NZ_JAUSSY010000019.1"/>
</dbReference>
<dbReference type="InterPro" id="IPR010497">
    <property type="entry name" value="Epoxide_hydro_N"/>
</dbReference>
<dbReference type="Gene3D" id="3.40.50.1820">
    <property type="entry name" value="alpha/beta hydrolase"/>
    <property type="match status" value="1"/>
</dbReference>
<evidence type="ECO:0000259" key="4">
    <source>
        <dbReference type="Pfam" id="PF06441"/>
    </source>
</evidence>
<evidence type="ECO:0000256" key="2">
    <source>
        <dbReference type="ARBA" id="ARBA00022797"/>
    </source>
</evidence>
<evidence type="ECO:0000256" key="1">
    <source>
        <dbReference type="ARBA" id="ARBA00010088"/>
    </source>
</evidence>
<dbReference type="InterPro" id="IPR000639">
    <property type="entry name" value="Epox_hydrolase-like"/>
</dbReference>
<dbReference type="EMBL" id="JAUSSY010000019">
    <property type="protein sequence ID" value="MDQ0120833.1"/>
    <property type="molecule type" value="Genomic_DNA"/>
</dbReference>
<dbReference type="Proteomes" id="UP001226389">
    <property type="component" value="Unassembled WGS sequence"/>
</dbReference>
<evidence type="ECO:0000313" key="5">
    <source>
        <dbReference type="EMBL" id="MDQ0120833.1"/>
    </source>
</evidence>
<keyword evidence="2" id="KW-0058">Aromatic hydrocarbons catabolism</keyword>
<dbReference type="SUPFAM" id="SSF53474">
    <property type="entry name" value="alpha/beta-Hydrolases"/>
    <property type="match status" value="1"/>
</dbReference>
<comment type="similarity">
    <text evidence="1">Belongs to the peptidase S33 family.</text>
</comment>
<evidence type="ECO:0000313" key="6">
    <source>
        <dbReference type="Proteomes" id="UP001226389"/>
    </source>
</evidence>
<comment type="caution">
    <text evidence="5">The sequence shown here is derived from an EMBL/GenBank/DDBJ whole genome shotgun (WGS) entry which is preliminary data.</text>
</comment>